<dbReference type="Gene3D" id="6.10.140.2220">
    <property type="match status" value="1"/>
</dbReference>
<evidence type="ECO:0000259" key="6">
    <source>
        <dbReference type="PROSITE" id="PS50865"/>
    </source>
</evidence>
<proteinExistence type="predicted"/>
<evidence type="ECO:0000256" key="3">
    <source>
        <dbReference type="ARBA" id="ARBA00022833"/>
    </source>
</evidence>
<dbReference type="PROSITE" id="PS01360">
    <property type="entry name" value="ZF_MYND_1"/>
    <property type="match status" value="1"/>
</dbReference>
<dbReference type="Proteomes" id="UP000236333">
    <property type="component" value="Unassembled WGS sequence"/>
</dbReference>
<name>A0A2J8ADS2_9CHLO</name>
<keyword evidence="8" id="KW-1185">Reference proteome</keyword>
<evidence type="ECO:0000256" key="4">
    <source>
        <dbReference type="PROSITE-ProRule" id="PRU00134"/>
    </source>
</evidence>
<organism evidence="7 8">
    <name type="scientific">Tetrabaena socialis</name>
    <dbReference type="NCBI Taxonomy" id="47790"/>
    <lineage>
        <taxon>Eukaryota</taxon>
        <taxon>Viridiplantae</taxon>
        <taxon>Chlorophyta</taxon>
        <taxon>core chlorophytes</taxon>
        <taxon>Chlorophyceae</taxon>
        <taxon>CS clade</taxon>
        <taxon>Chlamydomonadales</taxon>
        <taxon>Tetrabaenaceae</taxon>
        <taxon>Tetrabaena</taxon>
    </lineage>
</organism>
<dbReference type="GO" id="GO:0008270">
    <property type="term" value="F:zinc ion binding"/>
    <property type="evidence" value="ECO:0007669"/>
    <property type="project" value="UniProtKB-KW"/>
</dbReference>
<evidence type="ECO:0000256" key="5">
    <source>
        <dbReference type="SAM" id="MobiDB-lite"/>
    </source>
</evidence>
<keyword evidence="3" id="KW-0862">Zinc</keyword>
<dbReference type="InterPro" id="IPR002893">
    <property type="entry name" value="Znf_MYND"/>
</dbReference>
<dbReference type="EMBL" id="PGGS01000050">
    <property type="protein sequence ID" value="PNH10665.1"/>
    <property type="molecule type" value="Genomic_DNA"/>
</dbReference>
<feature type="region of interest" description="Disordered" evidence="5">
    <location>
        <begin position="160"/>
        <end position="186"/>
    </location>
</feature>
<evidence type="ECO:0000313" key="8">
    <source>
        <dbReference type="Proteomes" id="UP000236333"/>
    </source>
</evidence>
<reference evidence="7 8" key="1">
    <citation type="journal article" date="2017" name="Mol. Biol. Evol.">
        <title>The 4-celled Tetrabaena socialis nuclear genome reveals the essential components for genetic control of cell number at the origin of multicellularity in the volvocine lineage.</title>
        <authorList>
            <person name="Featherston J."/>
            <person name="Arakaki Y."/>
            <person name="Hanschen E.R."/>
            <person name="Ferris P.J."/>
            <person name="Michod R.E."/>
            <person name="Olson B.J.S.C."/>
            <person name="Nozaki H."/>
            <person name="Durand P.M."/>
        </authorList>
    </citation>
    <scope>NUCLEOTIDE SEQUENCE [LARGE SCALE GENOMIC DNA]</scope>
    <source>
        <strain evidence="7 8">NIES-571</strain>
    </source>
</reference>
<evidence type="ECO:0000256" key="2">
    <source>
        <dbReference type="ARBA" id="ARBA00022771"/>
    </source>
</evidence>
<accession>A0A2J8ADS2</accession>
<dbReference type="PROSITE" id="PS50865">
    <property type="entry name" value="ZF_MYND_2"/>
    <property type="match status" value="1"/>
</dbReference>
<keyword evidence="1" id="KW-0479">Metal-binding</keyword>
<dbReference type="Pfam" id="PF01753">
    <property type="entry name" value="zf-MYND"/>
    <property type="match status" value="1"/>
</dbReference>
<keyword evidence="2 4" id="KW-0863">Zinc-finger</keyword>
<feature type="compositionally biased region" description="Low complexity" evidence="5">
    <location>
        <begin position="168"/>
        <end position="186"/>
    </location>
</feature>
<feature type="domain" description="MYND-type" evidence="6">
    <location>
        <begin position="915"/>
        <end position="966"/>
    </location>
</feature>
<gene>
    <name evidence="7" type="ORF">TSOC_002627</name>
</gene>
<sequence>MPQLTFSIHSRNAGADLFVQYEVVPHASRLLQRVVDHYAAIRASGGAEGLSAATRGGLFNRDPLLQTLEFGRVLTLTLEQGAKVVSVAGIQTKPYDRLPDAVRRLVEQLGALPTLQALAGAVRLVANEALPAMTAAKAAAADADATSGACTQQAATQSACRVPDRPARQTAPAAGPAAATPSSPSAHVSPYYPPICILLRAVAGCLVLPCIESAAVQKAGAGGAATAASRRQLMGCKVSGVLREMCAAVLAAPMAADLPADLTLVDEGPGDMLQAQLYLHTYLCNLALHQQRTASALATELLAVPEVARLRWSGLEQLAALGTEEAAGGASPAHAGWLLLNRRLLEHENKARFRGNLSMGLVFNYIVDAAIMPANDAWSSPGTAASPGLVPSRQRLAALAAPIARAMCAEAEALASQSPPNPHLGGLLRSLHRVSSVLHSVISGAPEFEKHAALPDALEAVGWVLCAISTPGGLASSGASPATMVVRQVYALFVEASRLPPTSLAACARRLLPTGLLGTLDFVIRQELAGSGEPEGSIITACTLVLDAMLVPIMRARLESCRAGVPLPLRHKAQRRASPAGGKGGGGPLWHPQDELGLVVTLAKLVRREAAFAVVRLAAGAEAPSGTEHLMNMCTWGPMLCRITTGGMSLPTSGLVALVADLPALLLPASGGAGATTADPQPLSPAAQPAERVRAAVLETITLCNRTLLQLLEVYCDSLAVYMGSREFARAMLGPTRQLERLLMMPASVTIPTMQSSAPAELLAAQPQRLLAALGRVLEGAAAAAAAASHGQPANSTVSPVWLTTPELATCVPQSIGMMAMEEQLVGAVAGWLRGGSELDVGMLVSAVASWNPGAAMVIARLQREAASGDHAVLAEAARACMQLALTEYQAWKPVREAAAAGGLGGAPLWPPRVLRLCGNPSCCNLDGGGVEADLKLQRCSGCRVLRYCGAVCQREHWRQGHKAECAAVASGRSVSMFAASASPAPAVASDIAGGWVCMAEV</sequence>
<evidence type="ECO:0000256" key="1">
    <source>
        <dbReference type="ARBA" id="ARBA00022723"/>
    </source>
</evidence>
<dbReference type="OrthoDB" id="550206at2759"/>
<dbReference type="SUPFAM" id="SSF144232">
    <property type="entry name" value="HIT/MYND zinc finger-like"/>
    <property type="match status" value="1"/>
</dbReference>
<evidence type="ECO:0000313" key="7">
    <source>
        <dbReference type="EMBL" id="PNH10665.1"/>
    </source>
</evidence>
<protein>
    <recommendedName>
        <fullName evidence="6">MYND-type domain-containing protein</fullName>
    </recommendedName>
</protein>
<comment type="caution">
    <text evidence="7">The sequence shown here is derived from an EMBL/GenBank/DDBJ whole genome shotgun (WGS) entry which is preliminary data.</text>
</comment>
<dbReference type="AlphaFoldDB" id="A0A2J8ADS2"/>